<reference evidence="3" key="1">
    <citation type="journal article" date="2013" name="Proc. Natl. Acad. Sci. U.S.A.">
        <title>Genome structure and metabolic features in the red seaweed Chondrus crispus shed light on evolution of the Archaeplastida.</title>
        <authorList>
            <person name="Collen J."/>
            <person name="Porcel B."/>
            <person name="Carre W."/>
            <person name="Ball S.G."/>
            <person name="Chaparro C."/>
            <person name="Tonon T."/>
            <person name="Barbeyron T."/>
            <person name="Michel G."/>
            <person name="Noel B."/>
            <person name="Valentin K."/>
            <person name="Elias M."/>
            <person name="Artiguenave F."/>
            <person name="Arun A."/>
            <person name="Aury J.M."/>
            <person name="Barbosa-Neto J.F."/>
            <person name="Bothwell J.H."/>
            <person name="Bouget F.Y."/>
            <person name="Brillet L."/>
            <person name="Cabello-Hurtado F."/>
            <person name="Capella-Gutierrez S."/>
            <person name="Charrier B."/>
            <person name="Cladiere L."/>
            <person name="Cock J.M."/>
            <person name="Coelho S.M."/>
            <person name="Colleoni C."/>
            <person name="Czjzek M."/>
            <person name="Da Silva C."/>
            <person name="Delage L."/>
            <person name="Denoeud F."/>
            <person name="Deschamps P."/>
            <person name="Dittami S.M."/>
            <person name="Gabaldon T."/>
            <person name="Gachon C.M."/>
            <person name="Groisillier A."/>
            <person name="Herve C."/>
            <person name="Jabbari K."/>
            <person name="Katinka M."/>
            <person name="Kloareg B."/>
            <person name="Kowalczyk N."/>
            <person name="Labadie K."/>
            <person name="Leblanc C."/>
            <person name="Lopez P.J."/>
            <person name="McLachlan D.H."/>
            <person name="Meslet-Cladiere L."/>
            <person name="Moustafa A."/>
            <person name="Nehr Z."/>
            <person name="Nyvall Collen P."/>
            <person name="Panaud O."/>
            <person name="Partensky F."/>
            <person name="Poulain J."/>
            <person name="Rensing S.A."/>
            <person name="Rousvoal S."/>
            <person name="Samson G."/>
            <person name="Symeonidi A."/>
            <person name="Weissenbach J."/>
            <person name="Zambounis A."/>
            <person name="Wincker P."/>
            <person name="Boyen C."/>
        </authorList>
    </citation>
    <scope>NUCLEOTIDE SEQUENCE [LARGE SCALE GENOMIC DNA]</scope>
    <source>
        <strain evidence="3">cv. Stackhouse</strain>
    </source>
</reference>
<keyword evidence="3" id="KW-1185">Reference proteome</keyword>
<feature type="compositionally biased region" description="Polar residues" evidence="1">
    <location>
        <begin position="79"/>
        <end position="89"/>
    </location>
</feature>
<gene>
    <name evidence="2" type="ORF">CHC_T00005905001</name>
</gene>
<evidence type="ECO:0000313" key="3">
    <source>
        <dbReference type="Proteomes" id="UP000012073"/>
    </source>
</evidence>
<dbReference type="EMBL" id="HG001865">
    <property type="protein sequence ID" value="CDF37750.1"/>
    <property type="molecule type" value="Genomic_DNA"/>
</dbReference>
<evidence type="ECO:0000313" key="2">
    <source>
        <dbReference type="EMBL" id="CDF37750.1"/>
    </source>
</evidence>
<dbReference type="AlphaFoldDB" id="R7QK11"/>
<accession>R7QK11</accession>
<organism evidence="2 3">
    <name type="scientific">Chondrus crispus</name>
    <name type="common">Carrageen Irish moss</name>
    <name type="synonym">Polymorpha crispa</name>
    <dbReference type="NCBI Taxonomy" id="2769"/>
    <lineage>
        <taxon>Eukaryota</taxon>
        <taxon>Rhodophyta</taxon>
        <taxon>Florideophyceae</taxon>
        <taxon>Rhodymeniophycidae</taxon>
        <taxon>Gigartinales</taxon>
        <taxon>Gigartinaceae</taxon>
        <taxon>Chondrus</taxon>
    </lineage>
</organism>
<dbReference type="RefSeq" id="XP_005717621.1">
    <property type="nucleotide sequence ID" value="XM_005717564.1"/>
</dbReference>
<evidence type="ECO:0000256" key="1">
    <source>
        <dbReference type="SAM" id="MobiDB-lite"/>
    </source>
</evidence>
<dbReference type="Proteomes" id="UP000012073">
    <property type="component" value="Unassembled WGS sequence"/>
</dbReference>
<proteinExistence type="predicted"/>
<dbReference type="OrthoDB" id="10637831at2759"/>
<feature type="region of interest" description="Disordered" evidence="1">
    <location>
        <begin position="49"/>
        <end position="107"/>
    </location>
</feature>
<dbReference type="Gramene" id="CDF37750">
    <property type="protein sequence ID" value="CDF37750"/>
    <property type="gene ID" value="CHC_T00005905001"/>
</dbReference>
<feature type="compositionally biased region" description="Low complexity" evidence="1">
    <location>
        <begin position="49"/>
        <end position="67"/>
    </location>
</feature>
<name>R7QK11_CHOCR</name>
<protein>
    <submittedName>
        <fullName evidence="2">Uncharacterized protein</fullName>
    </submittedName>
</protein>
<dbReference type="GeneID" id="17325357"/>
<dbReference type="KEGG" id="ccp:CHC_T00005905001"/>
<sequence length="154" mass="16180">MHEAIFVQARERGVVIDEAFRELATYLLKRIAVGGLSGAVSDISEAVAAGAEGEQGARAQGRQRAGASAPRDGSRLPSEASTNTFSSGRQFFAGAPEERAESIASAGLPGGAMGVIQMAAPEPPKAAYEDLKAFRRKLSSRVKQREKGKEPPPT</sequence>